<proteinExistence type="predicted"/>
<keyword evidence="2" id="KW-1185">Reference proteome</keyword>
<comment type="caution">
    <text evidence="1">The sequence shown here is derived from an EMBL/GenBank/DDBJ whole genome shotgun (WGS) entry which is preliminary data.</text>
</comment>
<evidence type="ECO:0008006" key="3">
    <source>
        <dbReference type="Google" id="ProtNLM"/>
    </source>
</evidence>
<protein>
    <recommendedName>
        <fullName evidence="3">Reverse transcriptase domain-containing protein</fullName>
    </recommendedName>
</protein>
<organism evidence="1 2">
    <name type="scientific">Elysia marginata</name>
    <dbReference type="NCBI Taxonomy" id="1093978"/>
    <lineage>
        <taxon>Eukaryota</taxon>
        <taxon>Metazoa</taxon>
        <taxon>Spiralia</taxon>
        <taxon>Lophotrochozoa</taxon>
        <taxon>Mollusca</taxon>
        <taxon>Gastropoda</taxon>
        <taxon>Heterobranchia</taxon>
        <taxon>Euthyneura</taxon>
        <taxon>Panpulmonata</taxon>
        <taxon>Sacoglossa</taxon>
        <taxon>Placobranchoidea</taxon>
        <taxon>Plakobranchidae</taxon>
        <taxon>Elysia</taxon>
    </lineage>
</organism>
<name>A0AAV4JI64_9GAST</name>
<dbReference type="Proteomes" id="UP000762676">
    <property type="component" value="Unassembled WGS sequence"/>
</dbReference>
<evidence type="ECO:0000313" key="1">
    <source>
        <dbReference type="EMBL" id="GFS22473.1"/>
    </source>
</evidence>
<accession>A0AAV4JI64</accession>
<dbReference type="EMBL" id="BMAT01013898">
    <property type="protein sequence ID" value="GFS22473.1"/>
    <property type="molecule type" value="Genomic_DNA"/>
</dbReference>
<sequence>MKEQSALGTGRLRFAEDRRSYVTMAMDRLEKNSPACSMDISAVKTKLVFKYSNSVKNTSVDTQVDKQRLETVRSFKYLDALVTVEESKPQTLIRITQSAAAMTTLKTTWNSRNITTRSKIRLVLSVA</sequence>
<evidence type="ECO:0000313" key="2">
    <source>
        <dbReference type="Proteomes" id="UP000762676"/>
    </source>
</evidence>
<dbReference type="AlphaFoldDB" id="A0AAV4JI64"/>
<gene>
    <name evidence="1" type="ORF">ElyMa_006952100</name>
</gene>
<reference evidence="1 2" key="1">
    <citation type="journal article" date="2021" name="Elife">
        <title>Chloroplast acquisition without the gene transfer in kleptoplastic sea slugs, Plakobranchus ocellatus.</title>
        <authorList>
            <person name="Maeda T."/>
            <person name="Takahashi S."/>
            <person name="Yoshida T."/>
            <person name="Shimamura S."/>
            <person name="Takaki Y."/>
            <person name="Nagai Y."/>
            <person name="Toyoda A."/>
            <person name="Suzuki Y."/>
            <person name="Arimoto A."/>
            <person name="Ishii H."/>
            <person name="Satoh N."/>
            <person name="Nishiyama T."/>
            <person name="Hasebe M."/>
            <person name="Maruyama T."/>
            <person name="Minagawa J."/>
            <person name="Obokata J."/>
            <person name="Shigenobu S."/>
        </authorList>
    </citation>
    <scope>NUCLEOTIDE SEQUENCE [LARGE SCALE GENOMIC DNA]</scope>
</reference>